<dbReference type="GO" id="GO:0006420">
    <property type="term" value="P:arginyl-tRNA aminoacylation"/>
    <property type="evidence" value="ECO:0007669"/>
    <property type="project" value="UniProtKB-UniRule"/>
</dbReference>
<evidence type="ECO:0000313" key="14">
    <source>
        <dbReference type="Proteomes" id="UP000486297"/>
    </source>
</evidence>
<evidence type="ECO:0000256" key="7">
    <source>
        <dbReference type="ARBA" id="ARBA00022840"/>
    </source>
</evidence>
<dbReference type="EC" id="6.1.1.19" evidence="11"/>
<dbReference type="Pfam" id="PF00750">
    <property type="entry name" value="tRNA-synt_1d"/>
    <property type="match status" value="1"/>
</dbReference>
<dbReference type="SUPFAM" id="SSF47323">
    <property type="entry name" value="Anticodon-binding domain of a subclass of class I aminoacyl-tRNA synthetases"/>
    <property type="match status" value="1"/>
</dbReference>
<dbReference type="InterPro" id="IPR008909">
    <property type="entry name" value="DALR_anticod-bd"/>
</dbReference>
<proteinExistence type="inferred from homology"/>
<dbReference type="InterPro" id="IPR035684">
    <property type="entry name" value="ArgRS_core"/>
</dbReference>
<dbReference type="InterPro" id="IPR001412">
    <property type="entry name" value="aa-tRNA-synth_I_CS"/>
</dbReference>
<evidence type="ECO:0000256" key="5">
    <source>
        <dbReference type="ARBA" id="ARBA00022598"/>
    </source>
</evidence>
<comment type="subunit">
    <text evidence="3 11">Monomer.</text>
</comment>
<protein>
    <recommendedName>
        <fullName evidence="11">Arginine--tRNA ligase</fullName>
        <ecNumber evidence="11">6.1.1.19</ecNumber>
    </recommendedName>
    <alternativeName>
        <fullName evidence="11">Arginyl-tRNA synthetase</fullName>
        <shortName evidence="11">ArgRS</shortName>
    </alternativeName>
</protein>
<dbReference type="RefSeq" id="WP_095501743.1">
    <property type="nucleotide sequence ID" value="NZ_CP046027.1"/>
</dbReference>
<dbReference type="PRINTS" id="PR01038">
    <property type="entry name" value="TRNASYNTHARG"/>
</dbReference>
<dbReference type="InterPro" id="IPR009080">
    <property type="entry name" value="tRNAsynth_Ia_anticodon-bd"/>
</dbReference>
<dbReference type="NCBIfam" id="TIGR00456">
    <property type="entry name" value="argS"/>
    <property type="match status" value="1"/>
</dbReference>
<sequence>MNLHQTVAREAEAAFAVANIAGAPVVLQPAKNADFGDFQINGVMGAAKQAKQNPRELAQKVADALAGNAVIESAEVAGPGFINLRLHADFLAQNIQTALNDTRLGVAENTNPKTVVIDYSSPNLAKEMHVGHLRSSIIGDSISRVLEFLGDNIIRQNHVGDWGTQFGMLVAYMVEQQKDNAAFELADLEQFYRAAKVRFDESPEFADTAREYVVKLQGGDETVLALWKQFVEISLSHAQAVYDTLGLKLRPEDVAGESIYNDDLQPVVDDLVAQGLAVEDDGAKVVFLEEFKNKEGEPAAFIVQKQGGGFLYASTDLACVRYRVGRLKGERLLYIVDHRQGLHFEQLFTTSRKAGYLPENVEAEFIGFGTMMGKDGKPFKTRSGDTVKLVDLLDEAVERATELVRSKNPDLSAEEVAQIGQTVGIGAVKYADLSKNRTSDYVFDWDAMLSFEGNTAPYLQYAYTRVQSVFKKAGEWDAAAPLALTEPLEKQLALELLKFEDVLRSTAESSHPHYLAAYLYQVATLFSRFYEACPILKAEGQARNTRLQLAKLTGDTLKQGLNLLGIETLEVM</sequence>
<dbReference type="AlphaFoldDB" id="A0A5Q3S759"/>
<dbReference type="InterPro" id="IPR036695">
    <property type="entry name" value="Arg-tRNA-synth_N_sf"/>
</dbReference>
<dbReference type="GO" id="GO:0004814">
    <property type="term" value="F:arginine-tRNA ligase activity"/>
    <property type="evidence" value="ECO:0007669"/>
    <property type="project" value="UniProtKB-UniRule"/>
</dbReference>
<evidence type="ECO:0000256" key="3">
    <source>
        <dbReference type="ARBA" id="ARBA00011245"/>
    </source>
</evidence>
<evidence type="ECO:0000313" key="13">
    <source>
        <dbReference type="EMBL" id="MRN37106.1"/>
    </source>
</evidence>
<dbReference type="Gene3D" id="1.10.730.10">
    <property type="entry name" value="Isoleucyl-tRNA Synthetase, Domain 1"/>
    <property type="match status" value="1"/>
</dbReference>
<dbReference type="SUPFAM" id="SSF55190">
    <property type="entry name" value="Arginyl-tRNA synthetase (ArgRS), N-terminal 'additional' domain"/>
    <property type="match status" value="1"/>
</dbReference>
<dbReference type="InterPro" id="IPR005148">
    <property type="entry name" value="Arg-tRNA-synth_N"/>
</dbReference>
<keyword evidence="7 11" id="KW-0067">ATP-binding</keyword>
<evidence type="ECO:0000256" key="6">
    <source>
        <dbReference type="ARBA" id="ARBA00022741"/>
    </source>
</evidence>
<dbReference type="GO" id="GO:0005737">
    <property type="term" value="C:cytoplasm"/>
    <property type="evidence" value="ECO:0007669"/>
    <property type="project" value="UniProtKB-SubCell"/>
</dbReference>
<reference evidence="13" key="1">
    <citation type="journal article" name="Emerg. Infect. Dis.">
        <title>Two cases of a newly characterized neisseria species.</title>
        <authorList>
            <person name="Mustapha M."/>
            <person name="Lemos A.P.S."/>
            <person name="Harrison L.H."/>
            <person name="Vantyne D."/>
            <person name="Sacchi C.T."/>
        </authorList>
    </citation>
    <scope>NUCLEOTIDE SEQUENCE</scope>
    <source>
        <strain evidence="13">N.95.16</strain>
    </source>
</reference>
<evidence type="ECO:0000256" key="11">
    <source>
        <dbReference type="HAMAP-Rule" id="MF_00123"/>
    </source>
</evidence>
<dbReference type="InterPro" id="IPR014729">
    <property type="entry name" value="Rossmann-like_a/b/a_fold"/>
</dbReference>
<dbReference type="PANTHER" id="PTHR11956">
    <property type="entry name" value="ARGINYL-TRNA SYNTHETASE"/>
    <property type="match status" value="1"/>
</dbReference>
<dbReference type="Gene3D" id="3.30.1360.70">
    <property type="entry name" value="Arginyl tRNA synthetase N-terminal domain"/>
    <property type="match status" value="1"/>
</dbReference>
<dbReference type="FunFam" id="1.10.730.10:FF:000006">
    <property type="entry name" value="Arginyl-tRNA synthetase 2, mitochondrial"/>
    <property type="match status" value="1"/>
</dbReference>
<dbReference type="SMART" id="SM01016">
    <property type="entry name" value="Arg_tRNA_synt_N"/>
    <property type="match status" value="1"/>
</dbReference>
<evidence type="ECO:0000256" key="1">
    <source>
        <dbReference type="ARBA" id="ARBA00004496"/>
    </source>
</evidence>
<evidence type="ECO:0000256" key="8">
    <source>
        <dbReference type="ARBA" id="ARBA00022917"/>
    </source>
</evidence>
<gene>
    <name evidence="11 13" type="primary">argS</name>
    <name evidence="13" type="ORF">GJU80_00900</name>
</gene>
<dbReference type="SMART" id="SM00836">
    <property type="entry name" value="DALR_1"/>
    <property type="match status" value="1"/>
</dbReference>
<feature type="short sequence motif" description="'HIGH' region" evidence="11">
    <location>
        <begin position="122"/>
        <end position="132"/>
    </location>
</feature>
<comment type="subcellular location">
    <subcellularLocation>
        <location evidence="1 11">Cytoplasm</location>
    </subcellularLocation>
</comment>
<evidence type="ECO:0000256" key="2">
    <source>
        <dbReference type="ARBA" id="ARBA00005594"/>
    </source>
</evidence>
<dbReference type="Pfam" id="PF03485">
    <property type="entry name" value="Arg_tRNA_synt_N"/>
    <property type="match status" value="1"/>
</dbReference>
<dbReference type="EMBL" id="WJXO01000001">
    <property type="protein sequence ID" value="MRN37106.1"/>
    <property type="molecule type" value="Genomic_DNA"/>
</dbReference>
<evidence type="ECO:0000256" key="9">
    <source>
        <dbReference type="ARBA" id="ARBA00023146"/>
    </source>
</evidence>
<evidence type="ECO:0000256" key="10">
    <source>
        <dbReference type="ARBA" id="ARBA00049339"/>
    </source>
</evidence>
<dbReference type="CDD" id="cd00671">
    <property type="entry name" value="ArgRS_core"/>
    <property type="match status" value="1"/>
</dbReference>
<dbReference type="Proteomes" id="UP000486297">
    <property type="component" value="Unassembled WGS sequence"/>
</dbReference>
<keyword evidence="9 11" id="KW-0030">Aminoacyl-tRNA synthetase</keyword>
<keyword evidence="6 11" id="KW-0547">Nucleotide-binding</keyword>
<comment type="caution">
    <text evidence="13">The sequence shown here is derived from an EMBL/GenBank/DDBJ whole genome shotgun (WGS) entry which is preliminary data.</text>
</comment>
<dbReference type="FunFam" id="3.40.50.620:FF:000030">
    <property type="entry name" value="Arginine--tRNA ligase"/>
    <property type="match status" value="1"/>
</dbReference>
<dbReference type="SUPFAM" id="SSF52374">
    <property type="entry name" value="Nucleotidylyl transferase"/>
    <property type="match status" value="1"/>
</dbReference>
<evidence type="ECO:0000256" key="4">
    <source>
        <dbReference type="ARBA" id="ARBA00022490"/>
    </source>
</evidence>
<dbReference type="PANTHER" id="PTHR11956:SF5">
    <property type="entry name" value="ARGININE--TRNA LIGASE, CYTOPLASMIC"/>
    <property type="match status" value="1"/>
</dbReference>
<accession>A0A5Q3S759</accession>
<organism evidence="13 14">
    <name type="scientific">Neisseria brasiliensis</name>
    <dbReference type="NCBI Taxonomy" id="2666100"/>
    <lineage>
        <taxon>Bacteria</taxon>
        <taxon>Pseudomonadati</taxon>
        <taxon>Pseudomonadota</taxon>
        <taxon>Betaproteobacteria</taxon>
        <taxon>Neisseriales</taxon>
        <taxon>Neisseriaceae</taxon>
        <taxon>Neisseria</taxon>
    </lineage>
</organism>
<dbReference type="Pfam" id="PF05746">
    <property type="entry name" value="DALR_1"/>
    <property type="match status" value="1"/>
</dbReference>
<comment type="catalytic activity">
    <reaction evidence="10 11">
        <text>tRNA(Arg) + L-arginine + ATP = L-arginyl-tRNA(Arg) + AMP + diphosphate</text>
        <dbReference type="Rhea" id="RHEA:20301"/>
        <dbReference type="Rhea" id="RHEA-COMP:9658"/>
        <dbReference type="Rhea" id="RHEA-COMP:9673"/>
        <dbReference type="ChEBI" id="CHEBI:30616"/>
        <dbReference type="ChEBI" id="CHEBI:32682"/>
        <dbReference type="ChEBI" id="CHEBI:33019"/>
        <dbReference type="ChEBI" id="CHEBI:78442"/>
        <dbReference type="ChEBI" id="CHEBI:78513"/>
        <dbReference type="ChEBI" id="CHEBI:456215"/>
        <dbReference type="EC" id="6.1.1.19"/>
    </reaction>
</comment>
<keyword evidence="5 11" id="KW-0436">Ligase</keyword>
<name>A0A5Q3S759_9NEIS</name>
<dbReference type="PROSITE" id="PS00178">
    <property type="entry name" value="AA_TRNA_LIGASE_I"/>
    <property type="match status" value="1"/>
</dbReference>
<dbReference type="HAMAP" id="MF_00123">
    <property type="entry name" value="Arg_tRNA_synth"/>
    <property type="match status" value="1"/>
</dbReference>
<comment type="similarity">
    <text evidence="2 11 12">Belongs to the class-I aminoacyl-tRNA synthetase family.</text>
</comment>
<keyword evidence="4 11" id="KW-0963">Cytoplasm</keyword>
<keyword evidence="8 11" id="KW-0648">Protein biosynthesis</keyword>
<keyword evidence="14" id="KW-1185">Reference proteome</keyword>
<dbReference type="GO" id="GO:0005524">
    <property type="term" value="F:ATP binding"/>
    <property type="evidence" value="ECO:0007669"/>
    <property type="project" value="UniProtKB-UniRule"/>
</dbReference>
<dbReference type="CDD" id="cd07956">
    <property type="entry name" value="Anticodon_Ia_Arg"/>
    <property type="match status" value="1"/>
</dbReference>
<dbReference type="Gene3D" id="3.40.50.620">
    <property type="entry name" value="HUPs"/>
    <property type="match status" value="1"/>
</dbReference>
<dbReference type="InterPro" id="IPR001278">
    <property type="entry name" value="Arg-tRNA-ligase"/>
</dbReference>
<evidence type="ECO:0000256" key="12">
    <source>
        <dbReference type="RuleBase" id="RU363038"/>
    </source>
</evidence>